<evidence type="ECO:0000256" key="3">
    <source>
        <dbReference type="ARBA" id="ARBA00023002"/>
    </source>
</evidence>
<evidence type="ECO:0000313" key="7">
    <source>
        <dbReference type="Proteomes" id="UP001501752"/>
    </source>
</evidence>
<dbReference type="Gene3D" id="3.40.50.360">
    <property type="match status" value="1"/>
</dbReference>
<sequence length="213" mass="22205">MPPFSVPPGPTRQLTVLSGGLSGSSSTRRLADHLAAAVLDRLAADGATAVTHTVELRDLAHDLADHQLTGLHTPALADTLDRLADSDAVIAATPVLHASFGGLFKSFLDTTAPGAFTGRPVLLAASGGSLRHCLVLDHALRPLFTTLGARLTPTGVYATPADWAGPELPERITRAATELCALLPAAPTRSRGPRPRRRSAAAVPNQASPHHER</sequence>
<keyword evidence="3" id="KW-0560">Oxidoreductase</keyword>
<comment type="caution">
    <text evidence="6">The sequence shown here is derived from an EMBL/GenBank/DDBJ whole genome shotgun (WGS) entry which is preliminary data.</text>
</comment>
<evidence type="ECO:0000313" key="6">
    <source>
        <dbReference type="EMBL" id="GAA4839196.1"/>
    </source>
</evidence>
<dbReference type="InterPro" id="IPR029039">
    <property type="entry name" value="Flavoprotein-like_sf"/>
</dbReference>
<organism evidence="6 7">
    <name type="scientific">Kitasatospora terrestris</name>
    <dbReference type="NCBI Taxonomy" id="258051"/>
    <lineage>
        <taxon>Bacteria</taxon>
        <taxon>Bacillati</taxon>
        <taxon>Actinomycetota</taxon>
        <taxon>Actinomycetes</taxon>
        <taxon>Kitasatosporales</taxon>
        <taxon>Streptomycetaceae</taxon>
        <taxon>Kitasatospora</taxon>
    </lineage>
</organism>
<dbReference type="InterPro" id="IPR005025">
    <property type="entry name" value="FMN_Rdtase-like_dom"/>
</dbReference>
<dbReference type="Proteomes" id="UP001501752">
    <property type="component" value="Unassembled WGS sequence"/>
</dbReference>
<keyword evidence="1" id="KW-0285">Flavoprotein</keyword>
<name>A0ABP9DE27_9ACTN</name>
<dbReference type="PANTHER" id="PTHR43408:SF2">
    <property type="entry name" value="FMN REDUCTASE (NADPH)"/>
    <property type="match status" value="1"/>
</dbReference>
<dbReference type="InterPro" id="IPR023932">
    <property type="entry name" value="CE1759_FMN_reduct"/>
</dbReference>
<proteinExistence type="predicted"/>
<reference evidence="7" key="1">
    <citation type="journal article" date="2019" name="Int. J. Syst. Evol. Microbiol.">
        <title>The Global Catalogue of Microorganisms (GCM) 10K type strain sequencing project: providing services to taxonomists for standard genome sequencing and annotation.</title>
        <authorList>
            <consortium name="The Broad Institute Genomics Platform"/>
            <consortium name="The Broad Institute Genome Sequencing Center for Infectious Disease"/>
            <person name="Wu L."/>
            <person name="Ma J."/>
        </authorList>
    </citation>
    <scope>NUCLEOTIDE SEQUENCE [LARGE SCALE GENOMIC DNA]</scope>
    <source>
        <strain evidence="7">JCM 13006</strain>
    </source>
</reference>
<accession>A0ABP9DE27</accession>
<dbReference type="SUPFAM" id="SSF52218">
    <property type="entry name" value="Flavoproteins"/>
    <property type="match status" value="1"/>
</dbReference>
<protein>
    <submittedName>
        <fullName evidence="6">NAD(P)H-dependent oxidoreductase</fullName>
    </submittedName>
</protein>
<feature type="region of interest" description="Disordered" evidence="4">
    <location>
        <begin position="184"/>
        <end position="213"/>
    </location>
</feature>
<dbReference type="EMBL" id="BAABIS010000001">
    <property type="protein sequence ID" value="GAA4839196.1"/>
    <property type="molecule type" value="Genomic_DNA"/>
</dbReference>
<keyword evidence="2" id="KW-0288">FMN</keyword>
<dbReference type="InterPro" id="IPR051814">
    <property type="entry name" value="NAD(P)H-dep_FMN_reductase"/>
</dbReference>
<keyword evidence="7" id="KW-1185">Reference proteome</keyword>
<dbReference type="PANTHER" id="PTHR43408">
    <property type="entry name" value="FMN REDUCTASE (NADPH)"/>
    <property type="match status" value="1"/>
</dbReference>
<evidence type="ECO:0000256" key="1">
    <source>
        <dbReference type="ARBA" id="ARBA00022630"/>
    </source>
</evidence>
<dbReference type="NCBIfam" id="TIGR04037">
    <property type="entry name" value="LLM_duo_CE1759"/>
    <property type="match status" value="1"/>
</dbReference>
<evidence type="ECO:0000259" key="5">
    <source>
        <dbReference type="Pfam" id="PF03358"/>
    </source>
</evidence>
<gene>
    <name evidence="6" type="ORF">GCM10023235_13120</name>
</gene>
<dbReference type="Pfam" id="PF03358">
    <property type="entry name" value="FMN_red"/>
    <property type="match status" value="1"/>
</dbReference>
<evidence type="ECO:0000256" key="4">
    <source>
        <dbReference type="SAM" id="MobiDB-lite"/>
    </source>
</evidence>
<evidence type="ECO:0000256" key="2">
    <source>
        <dbReference type="ARBA" id="ARBA00022643"/>
    </source>
</evidence>
<feature type="domain" description="NADPH-dependent FMN reductase-like" evidence="5">
    <location>
        <begin position="17"/>
        <end position="163"/>
    </location>
</feature>
<dbReference type="RefSeq" id="WP_345695797.1">
    <property type="nucleotide sequence ID" value="NZ_BAABIS010000001.1"/>
</dbReference>